<gene>
    <name evidence="13" type="ORF">NDN08_007757</name>
</gene>
<dbReference type="SUPFAM" id="SSF52374">
    <property type="entry name" value="Nucleotidylyl transferase"/>
    <property type="match status" value="1"/>
</dbReference>
<keyword evidence="14" id="KW-1185">Reference proteome</keyword>
<dbReference type="FunFam" id="3.40.50.620:FF:000133">
    <property type="entry name" value="Isoleucyl-tRNA synthetase, cytoplasmic"/>
    <property type="match status" value="1"/>
</dbReference>
<evidence type="ECO:0000256" key="4">
    <source>
        <dbReference type="ARBA" id="ARBA00022741"/>
    </source>
</evidence>
<feature type="domain" description="Methionyl/Valyl/Leucyl/Isoleucyl-tRNA synthetase anticodon-binding" evidence="12">
    <location>
        <begin position="700"/>
        <end position="851"/>
    </location>
</feature>
<sequence length="1154" mass="131462">MEVGELPERLSFPQEEENVQKYWERIEAFEKSNELSKGKKVFSFYDGPPFATGLPHYGHILAGTIKDVVTRYAYQTGHHVERRFGWDCHGLPIEFEIEQALGIKTKEDVLKFGIGNYNKECRQIVMRFAGEWERIVKRLGRWIDFENDYKTLSTSYMESVWWVFKQLHEKGLVYRGFKVMPYSTGCTTPLSNFEANLNYKDVQDPAVTVAFPLKDDPNTLLLAWTTTPWTLPSNMMLCVNAGMSYIKILDEKTQNTYVLAESRLVQLYKDPKKAKFTVLEKYKGSDMVGWKYEPLFDYFVPEYGDRAFFLVSDDYVTDDSGTGIVHQAPAFGEDDYRVCVAVGAVDKSELPCPVDESGRFLEPVHEFVGVYVKEADKPIVNEIKKKGRIVKNEQFFHSYPFCWRSETPLIYKAVPAWFVKAEELKDKLIENNLKSSWVPKFVQTNRFGNWLENVRDWNVSRNRYWGTPLPIWTNEEHTERLVIGSVEELEKLCGKSGITDIHRENIDDLEIVNPETGNVLKRVEEVFDCWFESGSMPYASIHYPFTEEARNYFGKAFPADFIAEGLDQTRGWFYTLTVLATALYDKPAFKNCIVNGLVLAEDGKKMSKRLKNYPDPMTVVNEHGSDALRLYLINSPVVRAEPLRFREAGVRDVVKEIMLPWFNAYRFFIQNAKHLEFETGVSIKVGTHTAKEMSSRNPMDHWVMSSLGSLIHFVRQEMAAYRLFTVVPRLVHFIEDLTNWYVRLNRPRLKGAISLDDWRIGLENLADVLLALSRLMASFTPFFSEYTYQNLKSCAPESLQSESVHFLMVPELRDDVVDETFEAAVGRMQEAITLGRVARERRNVSVKQPLCKITLVHRDQTVLDSVMSLESYVKSELNVQEVVYSTLESEFVVLKADADGKILGKKLGKSFAKVHKAVRSMTSDQVQGLERSGSVEIEGHKIEACDIRITRDLAPSLKDQAEHLETAFTGGHSGLLALLDLQVDEELEEQGTCREVVNRVQKLRKHCGLNPKNRIEVYYETSDAKLGGIIARRAAEIGNTLKSPPLLELKHLSPKAVVYSETETIIGSSTLQLCMVRAAPYPSVARLAETPSATTDSATCAASYILARESGALHELMEQLQTTKISIDDVEYELKPGYNVFKSNSERLAAGAPP</sequence>
<dbReference type="PROSITE" id="PS00178">
    <property type="entry name" value="AA_TRNA_LIGASE_I"/>
    <property type="match status" value="1"/>
</dbReference>
<dbReference type="GO" id="GO:0006428">
    <property type="term" value="P:isoleucyl-tRNA aminoacylation"/>
    <property type="evidence" value="ECO:0007669"/>
    <property type="project" value="InterPro"/>
</dbReference>
<dbReference type="FunFam" id="3.90.740.10:FF:000044">
    <property type="entry name" value="Isoleucine--tRNA ligase"/>
    <property type="match status" value="1"/>
</dbReference>
<evidence type="ECO:0000259" key="11">
    <source>
        <dbReference type="Pfam" id="PF00133"/>
    </source>
</evidence>
<evidence type="ECO:0000256" key="7">
    <source>
        <dbReference type="ARBA" id="ARBA00023146"/>
    </source>
</evidence>
<dbReference type="EC" id="6.1.1.5" evidence="2"/>
<keyword evidence="3 10" id="KW-0436">Ligase</keyword>
<dbReference type="CDD" id="cd00818">
    <property type="entry name" value="IleRS_core"/>
    <property type="match status" value="1"/>
</dbReference>
<evidence type="ECO:0000256" key="2">
    <source>
        <dbReference type="ARBA" id="ARBA00013165"/>
    </source>
</evidence>
<comment type="catalytic activity">
    <reaction evidence="9">
        <text>tRNA(Ile) + L-isoleucine + ATP = L-isoleucyl-tRNA(Ile) + AMP + diphosphate</text>
        <dbReference type="Rhea" id="RHEA:11060"/>
        <dbReference type="Rhea" id="RHEA-COMP:9666"/>
        <dbReference type="Rhea" id="RHEA-COMP:9695"/>
        <dbReference type="ChEBI" id="CHEBI:30616"/>
        <dbReference type="ChEBI" id="CHEBI:33019"/>
        <dbReference type="ChEBI" id="CHEBI:58045"/>
        <dbReference type="ChEBI" id="CHEBI:78442"/>
        <dbReference type="ChEBI" id="CHEBI:78528"/>
        <dbReference type="ChEBI" id="CHEBI:456215"/>
        <dbReference type="EC" id="6.1.1.5"/>
    </reaction>
</comment>
<comment type="similarity">
    <text evidence="1 10">Belongs to the class-I aminoacyl-tRNA synthetase family.</text>
</comment>
<dbReference type="InterPro" id="IPR013155">
    <property type="entry name" value="M/V/L/I-tRNA-synth_anticd-bd"/>
</dbReference>
<keyword evidence="4 10" id="KW-0547">Nucleotide-binding</keyword>
<dbReference type="GO" id="GO:0002161">
    <property type="term" value="F:aminoacyl-tRNA deacylase activity"/>
    <property type="evidence" value="ECO:0007669"/>
    <property type="project" value="InterPro"/>
</dbReference>
<dbReference type="Gene3D" id="1.10.730.10">
    <property type="entry name" value="Isoleucyl-tRNA Synthetase, Domain 1"/>
    <property type="match status" value="1"/>
</dbReference>
<dbReference type="PANTHER" id="PTHR42780">
    <property type="entry name" value="SOLEUCYL-TRNA SYNTHETASE"/>
    <property type="match status" value="1"/>
</dbReference>
<keyword evidence="5 10" id="KW-0067">ATP-binding</keyword>
<dbReference type="InterPro" id="IPR009080">
    <property type="entry name" value="tRNAsynth_Ia_anticodon-bd"/>
</dbReference>
<keyword evidence="6 10" id="KW-0648">Protein biosynthesis</keyword>
<dbReference type="AlphaFoldDB" id="A0AAV8V197"/>
<dbReference type="Pfam" id="PF19302">
    <property type="entry name" value="DUF5915"/>
    <property type="match status" value="1"/>
</dbReference>
<dbReference type="GO" id="GO:0004822">
    <property type="term" value="F:isoleucine-tRNA ligase activity"/>
    <property type="evidence" value="ECO:0007669"/>
    <property type="project" value="UniProtKB-EC"/>
</dbReference>
<accession>A0AAV8V197</accession>
<evidence type="ECO:0000256" key="5">
    <source>
        <dbReference type="ARBA" id="ARBA00022840"/>
    </source>
</evidence>
<dbReference type="CDD" id="cd07961">
    <property type="entry name" value="Anticodon_Ia_Ile_ABEc"/>
    <property type="match status" value="1"/>
</dbReference>
<dbReference type="SUPFAM" id="SSF50677">
    <property type="entry name" value="ValRS/IleRS/LeuRS editing domain"/>
    <property type="match status" value="1"/>
</dbReference>
<dbReference type="GO" id="GO:0005524">
    <property type="term" value="F:ATP binding"/>
    <property type="evidence" value="ECO:0007669"/>
    <property type="project" value="UniProtKB-KW"/>
</dbReference>
<evidence type="ECO:0000256" key="8">
    <source>
        <dbReference type="ARBA" id="ARBA00032665"/>
    </source>
</evidence>
<evidence type="ECO:0000256" key="9">
    <source>
        <dbReference type="ARBA" id="ARBA00048359"/>
    </source>
</evidence>
<dbReference type="PANTHER" id="PTHR42780:SF1">
    <property type="entry name" value="ISOLEUCINE--TRNA LIGASE, CYTOPLASMIC"/>
    <property type="match status" value="1"/>
</dbReference>
<dbReference type="EMBL" id="JAMWBK010000002">
    <property type="protein sequence ID" value="KAJ8907648.1"/>
    <property type="molecule type" value="Genomic_DNA"/>
</dbReference>
<dbReference type="Gene3D" id="3.40.50.620">
    <property type="entry name" value="HUPs"/>
    <property type="match status" value="2"/>
</dbReference>
<dbReference type="InterPro" id="IPR014729">
    <property type="entry name" value="Rossmann-like_a/b/a_fold"/>
</dbReference>
<dbReference type="GO" id="GO:0000049">
    <property type="term" value="F:tRNA binding"/>
    <property type="evidence" value="ECO:0007669"/>
    <property type="project" value="InterPro"/>
</dbReference>
<evidence type="ECO:0000256" key="10">
    <source>
        <dbReference type="RuleBase" id="RU363035"/>
    </source>
</evidence>
<dbReference type="Pfam" id="PF00133">
    <property type="entry name" value="tRNA-synt_1"/>
    <property type="match status" value="1"/>
</dbReference>
<evidence type="ECO:0000313" key="14">
    <source>
        <dbReference type="Proteomes" id="UP001157974"/>
    </source>
</evidence>
<evidence type="ECO:0000256" key="6">
    <source>
        <dbReference type="ARBA" id="ARBA00022917"/>
    </source>
</evidence>
<evidence type="ECO:0000256" key="3">
    <source>
        <dbReference type="ARBA" id="ARBA00022598"/>
    </source>
</evidence>
<dbReference type="InterPro" id="IPR033709">
    <property type="entry name" value="Anticodon_Ile_ABEc"/>
</dbReference>
<proteinExistence type="inferred from homology"/>
<dbReference type="Proteomes" id="UP001157974">
    <property type="component" value="Unassembled WGS sequence"/>
</dbReference>
<protein>
    <recommendedName>
        <fullName evidence="2">isoleucine--tRNA ligase</fullName>
        <ecNumber evidence="2">6.1.1.5</ecNumber>
    </recommendedName>
    <alternativeName>
        <fullName evidence="8">Isoleucyl-tRNA synthetase</fullName>
    </alternativeName>
</protein>
<dbReference type="FunFam" id="1.10.730.10:FF:000004">
    <property type="entry name" value="Isoleucyl-tRNA synthetase, cytoplasmic"/>
    <property type="match status" value="1"/>
</dbReference>
<dbReference type="Pfam" id="PF08264">
    <property type="entry name" value="Anticodon_1"/>
    <property type="match status" value="1"/>
</dbReference>
<organism evidence="13 14">
    <name type="scientific">Rhodosorus marinus</name>
    <dbReference type="NCBI Taxonomy" id="101924"/>
    <lineage>
        <taxon>Eukaryota</taxon>
        <taxon>Rhodophyta</taxon>
        <taxon>Stylonematophyceae</taxon>
        <taxon>Stylonematales</taxon>
        <taxon>Stylonemataceae</taxon>
        <taxon>Rhodosorus</taxon>
    </lineage>
</organism>
<dbReference type="InterPro" id="IPR023586">
    <property type="entry name" value="Ile-tRNA-ligase_type2"/>
</dbReference>
<dbReference type="InterPro" id="IPR009008">
    <property type="entry name" value="Val/Leu/Ile-tRNA-synth_edit"/>
</dbReference>
<dbReference type="InterPro" id="IPR002300">
    <property type="entry name" value="aa-tRNA-synth_Ia"/>
</dbReference>
<keyword evidence="7 10" id="KW-0030">Aminoacyl-tRNA synthetase</keyword>
<dbReference type="NCBIfam" id="TIGR00392">
    <property type="entry name" value="ileS"/>
    <property type="match status" value="1"/>
</dbReference>
<dbReference type="InterPro" id="IPR001412">
    <property type="entry name" value="aa-tRNA-synth_I_CS"/>
</dbReference>
<evidence type="ECO:0000256" key="1">
    <source>
        <dbReference type="ARBA" id="ARBA00005594"/>
    </source>
</evidence>
<evidence type="ECO:0000313" key="13">
    <source>
        <dbReference type="EMBL" id="KAJ8907648.1"/>
    </source>
</evidence>
<dbReference type="SUPFAM" id="SSF47323">
    <property type="entry name" value="Anticodon-binding domain of a subclass of class I aminoacyl-tRNA synthetases"/>
    <property type="match status" value="1"/>
</dbReference>
<comment type="caution">
    <text evidence="13">The sequence shown here is derived from an EMBL/GenBank/DDBJ whole genome shotgun (WGS) entry which is preliminary data.</text>
</comment>
<evidence type="ECO:0000259" key="12">
    <source>
        <dbReference type="Pfam" id="PF08264"/>
    </source>
</evidence>
<dbReference type="HAMAP" id="MF_02003">
    <property type="entry name" value="Ile_tRNA_synth_type2"/>
    <property type="match status" value="1"/>
</dbReference>
<reference evidence="13 14" key="1">
    <citation type="journal article" date="2023" name="Nat. Commun.">
        <title>Origin of minicircular mitochondrial genomes in red algae.</title>
        <authorList>
            <person name="Lee Y."/>
            <person name="Cho C.H."/>
            <person name="Lee Y.M."/>
            <person name="Park S.I."/>
            <person name="Yang J.H."/>
            <person name="West J.A."/>
            <person name="Bhattacharya D."/>
            <person name="Yoon H.S."/>
        </authorList>
    </citation>
    <scope>NUCLEOTIDE SEQUENCE [LARGE SCALE GENOMIC DNA]</scope>
    <source>
        <strain evidence="13 14">CCMP1338</strain>
        <tissue evidence="13">Whole cell</tissue>
    </source>
</reference>
<feature type="domain" description="Aminoacyl-tRNA synthetase class Ia" evidence="11">
    <location>
        <begin position="19"/>
        <end position="641"/>
    </location>
</feature>
<dbReference type="FunFam" id="3.40.50.620:FF:000023">
    <property type="entry name" value="Isoleucyl-tRNA synthetase,cytoplasmic"/>
    <property type="match status" value="1"/>
</dbReference>
<dbReference type="PRINTS" id="PR00984">
    <property type="entry name" value="TRNASYNTHILE"/>
</dbReference>
<dbReference type="InterPro" id="IPR002301">
    <property type="entry name" value="Ile-tRNA-ligase"/>
</dbReference>
<name>A0AAV8V197_9RHOD</name>